<dbReference type="Proteomes" id="UP001243623">
    <property type="component" value="Chromosome"/>
</dbReference>
<dbReference type="AlphaFoldDB" id="A0A9Y2AHJ4"/>
<dbReference type="RefSeq" id="WP_147669793.1">
    <property type="nucleotide sequence ID" value="NZ_CP120678.1"/>
</dbReference>
<evidence type="ECO:0000313" key="2">
    <source>
        <dbReference type="Proteomes" id="UP001243623"/>
    </source>
</evidence>
<protein>
    <submittedName>
        <fullName evidence="1">Helix-turn-helix domain-containing protein</fullName>
    </submittedName>
</protein>
<name>A0A9Y2AHJ4_9FIRM</name>
<sequence length="75" mass="8676">MYKNNNEVEFLTAREVSSVFFQGKLPYSGVLKMTRNGELPAMKRGKSYIYMVSALKEWAQKNLSKPSWANKQKNL</sequence>
<keyword evidence="2" id="KW-1185">Reference proteome</keyword>
<gene>
    <name evidence="1" type="ORF">P3F81_08155</name>
</gene>
<dbReference type="EMBL" id="CP120678">
    <property type="protein sequence ID" value="WIW69891.1"/>
    <property type="molecule type" value="Genomic_DNA"/>
</dbReference>
<reference evidence="1" key="1">
    <citation type="submission" date="2023-03" db="EMBL/GenBank/DDBJ databases">
        <title>Selenobaculum gbiensis gen. nov. sp. nov., a new bacterium isolated from the gut microbiota of IBD patient.</title>
        <authorList>
            <person name="Yeo S."/>
            <person name="Park H."/>
            <person name="Huh C.S."/>
        </authorList>
    </citation>
    <scope>NUCLEOTIDE SEQUENCE</scope>
    <source>
        <strain evidence="1">ICN-92133</strain>
    </source>
</reference>
<evidence type="ECO:0000313" key="1">
    <source>
        <dbReference type="EMBL" id="WIW69891.1"/>
    </source>
</evidence>
<proteinExistence type="predicted"/>
<accession>A0A9Y2AHJ4</accession>
<organism evidence="1 2">
    <name type="scientific">Selenobaculum gibii</name>
    <dbReference type="NCBI Taxonomy" id="3054208"/>
    <lineage>
        <taxon>Bacteria</taxon>
        <taxon>Bacillati</taxon>
        <taxon>Bacillota</taxon>
        <taxon>Negativicutes</taxon>
        <taxon>Selenomonadales</taxon>
        <taxon>Selenomonadaceae</taxon>
        <taxon>Selenobaculum</taxon>
    </lineage>
</organism>
<dbReference type="KEGG" id="sgbi:P3F81_08155"/>